<dbReference type="Proteomes" id="UP000827872">
    <property type="component" value="Linkage Group LG09"/>
</dbReference>
<keyword evidence="2" id="KW-1185">Reference proteome</keyword>
<reference evidence="1" key="1">
    <citation type="submission" date="2021-08" db="EMBL/GenBank/DDBJ databases">
        <title>The first chromosome-level gecko genome reveals the dynamic sex chromosomes of Neotropical dwarf geckos (Sphaerodactylidae: Sphaerodactylus).</title>
        <authorList>
            <person name="Pinto B.J."/>
            <person name="Keating S.E."/>
            <person name="Gamble T."/>
        </authorList>
    </citation>
    <scope>NUCLEOTIDE SEQUENCE</scope>
    <source>
        <strain evidence="1">TG3544</strain>
    </source>
</reference>
<organism evidence="1 2">
    <name type="scientific">Sphaerodactylus townsendi</name>
    <dbReference type="NCBI Taxonomy" id="933632"/>
    <lineage>
        <taxon>Eukaryota</taxon>
        <taxon>Metazoa</taxon>
        <taxon>Chordata</taxon>
        <taxon>Craniata</taxon>
        <taxon>Vertebrata</taxon>
        <taxon>Euteleostomi</taxon>
        <taxon>Lepidosauria</taxon>
        <taxon>Squamata</taxon>
        <taxon>Bifurcata</taxon>
        <taxon>Gekkota</taxon>
        <taxon>Sphaerodactylidae</taxon>
        <taxon>Sphaerodactylus</taxon>
    </lineage>
</organism>
<sequence length="126" mass="14109">MFTNPSPPTRNNNLCVDVPMHKYPTTSSHGCTIGNPTLLKGVQQLNKSIHYNYTSLKVLPCNIAHYGIFLIVTSSLQHPAIQNTPINRTIASHRPSSASFCYGEYNHSSPPHKMHWLKHNSKNTTN</sequence>
<dbReference type="EMBL" id="CM037622">
    <property type="protein sequence ID" value="KAH8002892.1"/>
    <property type="molecule type" value="Genomic_DNA"/>
</dbReference>
<accession>A0ACB8FDG8</accession>
<comment type="caution">
    <text evidence="1">The sequence shown here is derived from an EMBL/GenBank/DDBJ whole genome shotgun (WGS) entry which is preliminary data.</text>
</comment>
<evidence type="ECO:0000313" key="2">
    <source>
        <dbReference type="Proteomes" id="UP000827872"/>
    </source>
</evidence>
<name>A0ACB8FDG8_9SAUR</name>
<protein>
    <submittedName>
        <fullName evidence="1">Uncharacterized protein</fullName>
    </submittedName>
</protein>
<evidence type="ECO:0000313" key="1">
    <source>
        <dbReference type="EMBL" id="KAH8002892.1"/>
    </source>
</evidence>
<proteinExistence type="predicted"/>
<gene>
    <name evidence="1" type="ORF">K3G42_003244</name>
</gene>